<proteinExistence type="predicted"/>
<dbReference type="GO" id="GO:0003700">
    <property type="term" value="F:DNA-binding transcription factor activity"/>
    <property type="evidence" value="ECO:0007669"/>
    <property type="project" value="InterPro"/>
</dbReference>
<accession>A0A7K3M924</accession>
<dbReference type="PRINTS" id="PR00040">
    <property type="entry name" value="HTHMERR"/>
</dbReference>
<dbReference type="EMBL" id="WLZY01000007">
    <property type="protein sequence ID" value="NDL59477.1"/>
    <property type="molecule type" value="Genomic_DNA"/>
</dbReference>
<dbReference type="PANTHER" id="PTHR30204">
    <property type="entry name" value="REDOX-CYCLING DRUG-SENSING TRANSCRIPTIONAL ACTIVATOR SOXR"/>
    <property type="match status" value="1"/>
</dbReference>
<organism evidence="3 4">
    <name type="scientific">Phytoactinopolyspora mesophila</name>
    <dbReference type="NCBI Taxonomy" id="2650750"/>
    <lineage>
        <taxon>Bacteria</taxon>
        <taxon>Bacillati</taxon>
        <taxon>Actinomycetota</taxon>
        <taxon>Actinomycetes</taxon>
        <taxon>Jiangellales</taxon>
        <taxon>Jiangellaceae</taxon>
        <taxon>Phytoactinopolyspora</taxon>
    </lineage>
</organism>
<dbReference type="PANTHER" id="PTHR30204:SF97">
    <property type="entry name" value="MERR FAMILY REGULATORY PROTEIN"/>
    <property type="match status" value="1"/>
</dbReference>
<keyword evidence="4" id="KW-1185">Reference proteome</keyword>
<dbReference type="Pfam" id="PF13411">
    <property type="entry name" value="MerR_1"/>
    <property type="match status" value="1"/>
</dbReference>
<feature type="domain" description="HTH merR-type" evidence="2">
    <location>
        <begin position="1"/>
        <end position="68"/>
    </location>
</feature>
<dbReference type="InterPro" id="IPR000551">
    <property type="entry name" value="MerR-type_HTH_dom"/>
</dbReference>
<gene>
    <name evidence="3" type="ORF">F7O44_20600</name>
</gene>
<dbReference type="InterPro" id="IPR047057">
    <property type="entry name" value="MerR_fam"/>
</dbReference>
<comment type="caution">
    <text evidence="3">The sequence shown here is derived from an EMBL/GenBank/DDBJ whole genome shotgun (WGS) entry which is preliminary data.</text>
</comment>
<protein>
    <submittedName>
        <fullName evidence="3">MerR family transcriptional regulator</fullName>
    </submittedName>
</protein>
<reference evidence="3 4" key="1">
    <citation type="submission" date="2019-11" db="EMBL/GenBank/DDBJ databases">
        <authorList>
            <person name="Li X.-J."/>
            <person name="Feng X.-M."/>
        </authorList>
    </citation>
    <scope>NUCLEOTIDE SEQUENCE [LARGE SCALE GENOMIC DNA]</scope>
    <source>
        <strain evidence="3 4">XMNu-373</strain>
    </source>
</reference>
<dbReference type="GO" id="GO:0003677">
    <property type="term" value="F:DNA binding"/>
    <property type="evidence" value="ECO:0007669"/>
    <property type="project" value="UniProtKB-KW"/>
</dbReference>
<dbReference type="Gene3D" id="1.10.1660.10">
    <property type="match status" value="1"/>
</dbReference>
<dbReference type="Proteomes" id="UP000460435">
    <property type="component" value="Unassembled WGS sequence"/>
</dbReference>
<dbReference type="AlphaFoldDB" id="A0A7K3M924"/>
<evidence type="ECO:0000313" key="4">
    <source>
        <dbReference type="Proteomes" id="UP000460435"/>
    </source>
</evidence>
<dbReference type="InterPro" id="IPR009061">
    <property type="entry name" value="DNA-bd_dom_put_sf"/>
</dbReference>
<dbReference type="SMART" id="SM00422">
    <property type="entry name" value="HTH_MERR"/>
    <property type="match status" value="1"/>
</dbReference>
<dbReference type="PROSITE" id="PS50937">
    <property type="entry name" value="HTH_MERR_2"/>
    <property type="match status" value="1"/>
</dbReference>
<name>A0A7K3M924_9ACTN</name>
<keyword evidence="1" id="KW-0238">DNA-binding</keyword>
<evidence type="ECO:0000256" key="1">
    <source>
        <dbReference type="ARBA" id="ARBA00023125"/>
    </source>
</evidence>
<sequence length="127" mass="14015">MKIGELSQRTGVSVRALRYYEEKGALKPRRTPSGYRIFDDHAVRTVGQIQTLLSAGLGLDIISEILACMSDDSPMLDGCRERLLGERQRMTADLERIGSAVSMLNTLLDEPEPGSAGRRIASRPPAW</sequence>
<evidence type="ECO:0000313" key="3">
    <source>
        <dbReference type="EMBL" id="NDL59477.1"/>
    </source>
</evidence>
<dbReference type="SUPFAM" id="SSF46955">
    <property type="entry name" value="Putative DNA-binding domain"/>
    <property type="match status" value="1"/>
</dbReference>
<dbReference type="RefSeq" id="WP_162452154.1">
    <property type="nucleotide sequence ID" value="NZ_WLZY01000007.1"/>
</dbReference>
<evidence type="ECO:0000259" key="2">
    <source>
        <dbReference type="PROSITE" id="PS50937"/>
    </source>
</evidence>